<evidence type="ECO:0000256" key="1">
    <source>
        <dbReference type="SAM" id="MobiDB-lite"/>
    </source>
</evidence>
<feature type="chain" id="PRO_5038437824" evidence="2">
    <location>
        <begin position="25"/>
        <end position="67"/>
    </location>
</feature>
<keyword evidence="2" id="KW-0732">Signal</keyword>
<keyword evidence="4" id="KW-1185">Reference proteome</keyword>
<organism evidence="3 4">
    <name type="scientific">Streptomyces montanisoli</name>
    <dbReference type="NCBI Taxonomy" id="2798581"/>
    <lineage>
        <taxon>Bacteria</taxon>
        <taxon>Bacillati</taxon>
        <taxon>Actinomycetota</taxon>
        <taxon>Actinomycetes</taxon>
        <taxon>Kitasatosporales</taxon>
        <taxon>Streptomycetaceae</taxon>
        <taxon>Streptomyces</taxon>
    </lineage>
</organism>
<protein>
    <submittedName>
        <fullName evidence="3">Uncharacterized protein</fullName>
    </submittedName>
</protein>
<reference evidence="3" key="1">
    <citation type="submission" date="2021-03" db="EMBL/GenBank/DDBJ databases">
        <title>Whole genome sequence of Streptomyces bomunensis MMS17-BM035.</title>
        <authorList>
            <person name="Lee J.H."/>
        </authorList>
    </citation>
    <scope>NUCLEOTIDE SEQUENCE</scope>
    <source>
        <strain evidence="3">MMS17-BM035</strain>
    </source>
</reference>
<sequence length="67" mass="6578">MRYRTHVVAAAGTLLAAASVVPHASLTDVALAVAGTGPGAAPGPGGAPPREPAWRDQPSPGIARTLV</sequence>
<dbReference type="AlphaFoldDB" id="A0A940RYG9"/>
<dbReference type="EMBL" id="JAGIQL010000378">
    <property type="protein sequence ID" value="MBP0462262.1"/>
    <property type="molecule type" value="Genomic_DNA"/>
</dbReference>
<feature type="region of interest" description="Disordered" evidence="1">
    <location>
        <begin position="36"/>
        <end position="67"/>
    </location>
</feature>
<evidence type="ECO:0000313" key="4">
    <source>
        <dbReference type="Proteomes" id="UP000670475"/>
    </source>
</evidence>
<dbReference type="RefSeq" id="WP_209346246.1">
    <property type="nucleotide sequence ID" value="NZ_JAGIQL010000378.1"/>
</dbReference>
<name>A0A940RYG9_9ACTN</name>
<accession>A0A940RYG9</accession>
<evidence type="ECO:0000256" key="2">
    <source>
        <dbReference type="SAM" id="SignalP"/>
    </source>
</evidence>
<evidence type="ECO:0000313" key="3">
    <source>
        <dbReference type="EMBL" id="MBP0462262.1"/>
    </source>
</evidence>
<dbReference type="Proteomes" id="UP000670475">
    <property type="component" value="Unassembled WGS sequence"/>
</dbReference>
<gene>
    <name evidence="3" type="ORF">JFN87_33255</name>
</gene>
<proteinExistence type="predicted"/>
<feature type="signal peptide" evidence="2">
    <location>
        <begin position="1"/>
        <end position="24"/>
    </location>
</feature>
<comment type="caution">
    <text evidence="3">The sequence shown here is derived from an EMBL/GenBank/DDBJ whole genome shotgun (WGS) entry which is preliminary data.</text>
</comment>